<feature type="region of interest" description="Disordered" evidence="1">
    <location>
        <begin position="94"/>
        <end position="136"/>
    </location>
</feature>
<feature type="signal peptide" evidence="2">
    <location>
        <begin position="1"/>
        <end position="20"/>
    </location>
</feature>
<feature type="chain" id="PRO_5004901215" description="Secreted protein" evidence="2">
    <location>
        <begin position="21"/>
        <end position="136"/>
    </location>
</feature>
<organism evidence="3 4">
    <name type="scientific">Nannochloropsis gaditana</name>
    <dbReference type="NCBI Taxonomy" id="72520"/>
    <lineage>
        <taxon>Eukaryota</taxon>
        <taxon>Sar</taxon>
        <taxon>Stramenopiles</taxon>
        <taxon>Ochrophyta</taxon>
        <taxon>Eustigmatophyceae</taxon>
        <taxon>Eustigmatales</taxon>
        <taxon>Monodopsidaceae</taxon>
        <taxon>Nannochloropsis</taxon>
    </lineage>
</organism>
<evidence type="ECO:0000256" key="2">
    <source>
        <dbReference type="SAM" id="SignalP"/>
    </source>
</evidence>
<evidence type="ECO:0008006" key="5">
    <source>
        <dbReference type="Google" id="ProtNLM"/>
    </source>
</evidence>
<sequence length="136" mass="14841">MRCVQLFLCISILMVAVCEAWRVRSADFSKVRGGAVLKTRTTGKSMTAHRRNRVYKKDNAFVRFFGGMKVFFKSYFASLINPTFEKELMTGNRGSGAGVAGPASDLKAGKVRRKRVGGRRVGSISDLAPEPSSCGA</sequence>
<evidence type="ECO:0000313" key="3">
    <source>
        <dbReference type="EMBL" id="EWM30395.1"/>
    </source>
</evidence>
<proteinExistence type="predicted"/>
<gene>
    <name evidence="3" type="ORF">Naga_100026g24</name>
</gene>
<dbReference type="AlphaFoldDB" id="W7TT50"/>
<reference evidence="3 4" key="1">
    <citation type="journal article" date="2014" name="Mol. Plant">
        <title>Chromosome Scale Genome Assembly and Transcriptome Profiling of Nannochloropsis gaditana in Nitrogen Depletion.</title>
        <authorList>
            <person name="Corteggiani Carpinelli E."/>
            <person name="Telatin A."/>
            <person name="Vitulo N."/>
            <person name="Forcato C."/>
            <person name="D'Angelo M."/>
            <person name="Schiavon R."/>
            <person name="Vezzi A."/>
            <person name="Giacometti G.M."/>
            <person name="Morosinotto T."/>
            <person name="Valle G."/>
        </authorList>
    </citation>
    <scope>NUCLEOTIDE SEQUENCE [LARGE SCALE GENOMIC DNA]</scope>
    <source>
        <strain evidence="3 4">B-31</strain>
    </source>
</reference>
<keyword evidence="2" id="KW-0732">Signal</keyword>
<dbReference type="Proteomes" id="UP000019335">
    <property type="component" value="Chromosome 1"/>
</dbReference>
<accession>W7TT50</accession>
<evidence type="ECO:0000256" key="1">
    <source>
        <dbReference type="SAM" id="MobiDB-lite"/>
    </source>
</evidence>
<dbReference type="EMBL" id="AZIL01000037">
    <property type="protein sequence ID" value="EWM30395.1"/>
    <property type="molecule type" value="Genomic_DNA"/>
</dbReference>
<feature type="compositionally biased region" description="Basic residues" evidence="1">
    <location>
        <begin position="109"/>
        <end position="118"/>
    </location>
</feature>
<comment type="caution">
    <text evidence="3">The sequence shown here is derived from an EMBL/GenBank/DDBJ whole genome shotgun (WGS) entry which is preliminary data.</text>
</comment>
<name>W7TT50_9STRA</name>
<evidence type="ECO:0000313" key="4">
    <source>
        <dbReference type="Proteomes" id="UP000019335"/>
    </source>
</evidence>
<keyword evidence="4" id="KW-1185">Reference proteome</keyword>
<protein>
    <recommendedName>
        <fullName evidence="5">Secreted protein</fullName>
    </recommendedName>
</protein>